<evidence type="ECO:0000313" key="2">
    <source>
        <dbReference type="EMBL" id="WNZ21543.1"/>
    </source>
</evidence>
<proteinExistence type="predicted"/>
<organism evidence="2">
    <name type="scientific">Leptolyngbya sp. NK1-12</name>
    <dbReference type="NCBI Taxonomy" id="2547451"/>
    <lineage>
        <taxon>Bacteria</taxon>
        <taxon>Bacillati</taxon>
        <taxon>Cyanobacteriota</taxon>
        <taxon>Cyanophyceae</taxon>
        <taxon>Leptolyngbyales</taxon>
        <taxon>Leptolyngbyaceae</taxon>
        <taxon>Leptolyngbya group</taxon>
        <taxon>Leptolyngbya</taxon>
    </lineage>
</organism>
<feature type="transmembrane region" description="Helical" evidence="1">
    <location>
        <begin position="127"/>
        <end position="148"/>
    </location>
</feature>
<dbReference type="InterPro" id="IPR005325">
    <property type="entry name" value="DUF308_memb"/>
</dbReference>
<protein>
    <submittedName>
        <fullName evidence="2">HdeD family acid-resistance protein</fullName>
    </submittedName>
</protein>
<feature type="transmembrane region" description="Helical" evidence="1">
    <location>
        <begin position="154"/>
        <end position="176"/>
    </location>
</feature>
<evidence type="ECO:0000256" key="1">
    <source>
        <dbReference type="SAM" id="Phobius"/>
    </source>
</evidence>
<sequence length="179" mass="19614">MTSDSEAESRNRAKRSKLEILVGGLLALLGLVAIARPTYATIASTVVFGWIFMLAGLDLLVYAVRSPRGQLLWRLLLGLLCLGAGILVLSNVFKGALALTLLLGITIFLIGVVQVILAFWIRPATRWTWVLLSGLLGIMVGIFIWSAWPLRADWIIGFWIGVSFIGQGIWMMGLAVPHR</sequence>
<dbReference type="AlphaFoldDB" id="A0AA97APG2"/>
<dbReference type="InterPro" id="IPR052712">
    <property type="entry name" value="Acid_resist_chaperone_HdeD"/>
</dbReference>
<dbReference type="GO" id="GO:0005886">
    <property type="term" value="C:plasma membrane"/>
    <property type="evidence" value="ECO:0007669"/>
    <property type="project" value="TreeGrafter"/>
</dbReference>
<name>A0AA97APG2_9CYAN</name>
<dbReference type="RefSeq" id="WP_316432794.1">
    <property type="nucleotide sequence ID" value="NZ_CP053586.1"/>
</dbReference>
<keyword evidence="1" id="KW-1133">Transmembrane helix</keyword>
<reference evidence="2" key="1">
    <citation type="submission" date="2020-05" db="EMBL/GenBank/DDBJ databases">
        <authorList>
            <person name="Zhu T."/>
            <person name="Keshari N."/>
            <person name="Lu X."/>
        </authorList>
    </citation>
    <scope>NUCLEOTIDE SEQUENCE</scope>
    <source>
        <strain evidence="2">NK1-12</strain>
    </source>
</reference>
<keyword evidence="1" id="KW-0812">Transmembrane</keyword>
<feature type="transmembrane region" description="Helical" evidence="1">
    <location>
        <begin position="96"/>
        <end position="120"/>
    </location>
</feature>
<accession>A0AA97APG2</accession>
<keyword evidence="1" id="KW-0472">Membrane</keyword>
<feature type="transmembrane region" description="Helical" evidence="1">
    <location>
        <begin position="20"/>
        <end position="39"/>
    </location>
</feature>
<feature type="transmembrane region" description="Helical" evidence="1">
    <location>
        <begin position="45"/>
        <end position="64"/>
    </location>
</feature>
<feature type="transmembrane region" description="Helical" evidence="1">
    <location>
        <begin position="71"/>
        <end position="90"/>
    </location>
</feature>
<dbReference type="PANTHER" id="PTHR34989">
    <property type="entry name" value="PROTEIN HDED"/>
    <property type="match status" value="1"/>
</dbReference>
<dbReference type="PANTHER" id="PTHR34989:SF1">
    <property type="entry name" value="PROTEIN HDED"/>
    <property type="match status" value="1"/>
</dbReference>
<dbReference type="Pfam" id="PF03729">
    <property type="entry name" value="DUF308"/>
    <property type="match status" value="1"/>
</dbReference>
<gene>
    <name evidence="2" type="ORF">HJG54_00780</name>
</gene>
<dbReference type="EMBL" id="CP053586">
    <property type="protein sequence ID" value="WNZ21543.1"/>
    <property type="molecule type" value="Genomic_DNA"/>
</dbReference>